<dbReference type="Gene3D" id="2.60.120.1020">
    <property type="entry name" value="Peptide N glycanase, PAW domain"/>
    <property type="match status" value="1"/>
</dbReference>
<sequence length="595" mass="69282">MVVEHVNHDGEWPAIQKKAGTQRLLVADFYADWCVPCRMIAPHFENLSNQYKDAVFAKVNVDKCSMLARMHNVRAMPTFVFFIDGKEVGRAQGADPRGLESLIRQHYKPVEPEIQNPKKANEEERRFLHKNIVSVVELVKQYEDEINQTLALSVIPFENIQAKSKIIETGVISEVLLAKNLMVWFHDEFFRWMDQPECVTCLKKTTFVESSTPTYDEKQRGADRVEVYNCTQCNQRYRFARFNNPATLIETREGRCGEWANCFALCCRAIGLEVRYVTCTEDHAWVEVFDLESQTWIHLDPCENVIDTPLLYEKGWKKTINYVFAISKDHVQDVTWRYTFHHKETLQRRKAVRELVLLNCLTKLNQRLQKELPEERRNVLRHRQLREAIQLLNPKLSLREGTEQGRKSGGVAWRLARMEMKHEPVEINLTEAEKEAKLFVLEYDIVQDAYYRQNNKDEVTRGLFSYLKEARNIQRKVEKDWKVAYICRTEDSKNGDLSWRINLDGIKPKLLRINIGKIAIFHSGKANATLCGGNLCQMIDDDGNLEMTDFEDADHLELSVNFRGGDGEQAFQHSQLFRTSLCEPSISLRIELEIE</sequence>
<dbReference type="InterPro" id="IPR017937">
    <property type="entry name" value="Thioredoxin_CS"/>
</dbReference>
<dbReference type="SMART" id="SM00460">
    <property type="entry name" value="TGc"/>
    <property type="match status" value="1"/>
</dbReference>
<dbReference type="SMR" id="A0A7I8XCG3"/>
<dbReference type="Gene3D" id="3.10.620.30">
    <property type="match status" value="1"/>
</dbReference>
<dbReference type="SUPFAM" id="SSF54001">
    <property type="entry name" value="Cysteine proteinases"/>
    <property type="match status" value="1"/>
</dbReference>
<dbReference type="GO" id="GO:0046872">
    <property type="term" value="F:metal ion binding"/>
    <property type="evidence" value="ECO:0007669"/>
    <property type="project" value="UniProtKB-KW"/>
</dbReference>
<evidence type="ECO:0000259" key="13">
    <source>
        <dbReference type="PROSITE" id="PS51352"/>
    </source>
</evidence>
<dbReference type="PROSITE" id="PS51398">
    <property type="entry name" value="PAW"/>
    <property type="match status" value="1"/>
</dbReference>
<dbReference type="PROSITE" id="PS00194">
    <property type="entry name" value="THIOREDOXIN_1"/>
    <property type="match status" value="1"/>
</dbReference>
<proteinExistence type="inferred from homology"/>
<name>A0A7I8XCG3_BURXY</name>
<dbReference type="InterPro" id="IPR002931">
    <property type="entry name" value="Transglutaminase-like"/>
</dbReference>
<keyword evidence="9" id="KW-0378">Hydrolase</keyword>
<dbReference type="GO" id="GO:0005829">
    <property type="term" value="C:cytosol"/>
    <property type="evidence" value="ECO:0007669"/>
    <property type="project" value="TreeGrafter"/>
</dbReference>
<evidence type="ECO:0000256" key="11">
    <source>
        <dbReference type="ARBA" id="ARBA00032901"/>
    </source>
</evidence>
<dbReference type="AlphaFoldDB" id="A0A7I8XCG3"/>
<evidence type="ECO:0000256" key="9">
    <source>
        <dbReference type="ARBA" id="ARBA00022801"/>
    </source>
</evidence>
<reference evidence="15" key="1">
    <citation type="submission" date="2020-09" db="EMBL/GenBank/DDBJ databases">
        <authorList>
            <person name="Kikuchi T."/>
        </authorList>
    </citation>
    <scope>NUCLEOTIDE SEQUENCE</scope>
    <source>
        <strain evidence="15">Ka4C1</strain>
    </source>
</reference>
<evidence type="ECO:0000313" key="15">
    <source>
        <dbReference type="EMBL" id="CAD5209039.1"/>
    </source>
</evidence>
<dbReference type="EMBL" id="CAJFDI010000001">
    <property type="protein sequence ID" value="CAD5209039.1"/>
    <property type="molecule type" value="Genomic_DNA"/>
</dbReference>
<evidence type="ECO:0000256" key="8">
    <source>
        <dbReference type="ARBA" id="ARBA00022723"/>
    </source>
</evidence>
<dbReference type="Pfam" id="PF01841">
    <property type="entry name" value="Transglut_core"/>
    <property type="match status" value="1"/>
</dbReference>
<evidence type="ECO:0000256" key="6">
    <source>
        <dbReference type="ARBA" id="ARBA00018546"/>
    </source>
</evidence>
<dbReference type="Gene3D" id="3.40.30.10">
    <property type="entry name" value="Glutaredoxin"/>
    <property type="match status" value="1"/>
</dbReference>
<evidence type="ECO:0000256" key="1">
    <source>
        <dbReference type="ARBA" id="ARBA00001650"/>
    </source>
</evidence>
<evidence type="ECO:0000256" key="12">
    <source>
        <dbReference type="PROSITE-ProRule" id="PRU00731"/>
    </source>
</evidence>
<dbReference type="GO" id="GO:0000224">
    <property type="term" value="F:peptide-N4-(N-acetyl-beta-glucosaminyl)asparagine amidase activity"/>
    <property type="evidence" value="ECO:0007669"/>
    <property type="project" value="UniProtKB-EC"/>
</dbReference>
<gene>
    <name evidence="15" type="ORF">BXYJ_LOCUS1243</name>
</gene>
<evidence type="ECO:0000256" key="2">
    <source>
        <dbReference type="ARBA" id="ARBA00001947"/>
    </source>
</evidence>
<dbReference type="OrthoDB" id="409136at2759"/>
<dbReference type="GO" id="GO:0006516">
    <property type="term" value="P:glycoprotein catabolic process"/>
    <property type="evidence" value="ECO:0007669"/>
    <property type="project" value="InterPro"/>
</dbReference>
<dbReference type="PANTHER" id="PTHR12143:SF19">
    <property type="entry name" value="PEPTIDE-N(4)-(N-ACETYL-BETA-GLUCOSAMINYL)ASPARAGINE AMIDASE"/>
    <property type="match status" value="1"/>
</dbReference>
<evidence type="ECO:0000256" key="5">
    <source>
        <dbReference type="ARBA" id="ARBA00012158"/>
    </source>
</evidence>
<dbReference type="EC" id="3.5.1.52" evidence="5"/>
<evidence type="ECO:0000256" key="4">
    <source>
        <dbReference type="ARBA" id="ARBA00009390"/>
    </source>
</evidence>
<dbReference type="InterPro" id="IPR050883">
    <property type="entry name" value="PNGase"/>
</dbReference>
<dbReference type="Pfam" id="PF04721">
    <property type="entry name" value="PAW"/>
    <property type="match status" value="1"/>
</dbReference>
<dbReference type="GO" id="GO:0005634">
    <property type="term" value="C:nucleus"/>
    <property type="evidence" value="ECO:0007669"/>
    <property type="project" value="TreeGrafter"/>
</dbReference>
<keyword evidence="7" id="KW-0963">Cytoplasm</keyword>
<dbReference type="InterPro" id="IPR038765">
    <property type="entry name" value="Papain-like_cys_pep_sf"/>
</dbReference>
<comment type="subcellular location">
    <subcellularLocation>
        <location evidence="3">Cytoplasm</location>
    </subcellularLocation>
</comment>
<evidence type="ECO:0000259" key="14">
    <source>
        <dbReference type="PROSITE" id="PS51398"/>
    </source>
</evidence>
<dbReference type="Proteomes" id="UP000659654">
    <property type="component" value="Unassembled WGS sequence"/>
</dbReference>
<keyword evidence="10" id="KW-0862">Zinc</keyword>
<dbReference type="InterPro" id="IPR036249">
    <property type="entry name" value="Thioredoxin-like_sf"/>
</dbReference>
<organism evidence="15 16">
    <name type="scientific">Bursaphelenchus xylophilus</name>
    <name type="common">Pinewood nematode worm</name>
    <name type="synonym">Aphelenchoides xylophilus</name>
    <dbReference type="NCBI Taxonomy" id="6326"/>
    <lineage>
        <taxon>Eukaryota</taxon>
        <taxon>Metazoa</taxon>
        <taxon>Ecdysozoa</taxon>
        <taxon>Nematoda</taxon>
        <taxon>Chromadorea</taxon>
        <taxon>Rhabditida</taxon>
        <taxon>Tylenchina</taxon>
        <taxon>Tylenchomorpha</taxon>
        <taxon>Aphelenchoidea</taxon>
        <taxon>Aphelenchoididae</taxon>
        <taxon>Bursaphelenchus</taxon>
    </lineage>
</organism>
<dbReference type="PANTHER" id="PTHR12143">
    <property type="entry name" value="PEPTIDE N-GLYCANASE PNGASE -RELATED"/>
    <property type="match status" value="1"/>
</dbReference>
<evidence type="ECO:0000256" key="10">
    <source>
        <dbReference type="ARBA" id="ARBA00022833"/>
    </source>
</evidence>
<keyword evidence="16" id="KW-1185">Reference proteome</keyword>
<comment type="similarity">
    <text evidence="4 12">Belongs to the transglutaminase-like superfamily. PNGase family.</text>
</comment>
<feature type="domain" description="PAW" evidence="14">
    <location>
        <begin position="402"/>
        <end position="595"/>
    </location>
</feature>
<comment type="caution">
    <text evidence="15">The sequence shown here is derived from an EMBL/GenBank/DDBJ whole genome shotgun (WGS) entry which is preliminary data.</text>
</comment>
<protein>
    <recommendedName>
        <fullName evidence="6">Peptide-N(4)-(N-acetyl-beta-glucosaminyl)asparagine amidase</fullName>
        <ecNumber evidence="5">3.5.1.52</ecNumber>
    </recommendedName>
    <alternativeName>
        <fullName evidence="11">Peptide:N-glycanase</fullName>
    </alternativeName>
</protein>
<comment type="catalytic activity">
    <reaction evidence="1">
        <text>Hydrolysis of an N(4)-(acetyl-beta-D-glucosaminyl)asparagine residue in which the glucosamine residue may be further glycosylated, to yield a (substituted) N-acetyl-beta-D-glucosaminylamine and a peptide containing an aspartate residue.</text>
        <dbReference type="EC" id="3.5.1.52"/>
    </reaction>
</comment>
<dbReference type="PROSITE" id="PS51352">
    <property type="entry name" value="THIOREDOXIN_2"/>
    <property type="match status" value="1"/>
</dbReference>
<accession>A0A7I8XCG3</accession>
<dbReference type="SUPFAM" id="SSF49785">
    <property type="entry name" value="Galactose-binding domain-like"/>
    <property type="match status" value="1"/>
</dbReference>
<dbReference type="InterPro" id="IPR013766">
    <property type="entry name" value="Thioredoxin_domain"/>
</dbReference>
<dbReference type="SMART" id="SM00613">
    <property type="entry name" value="PAW"/>
    <property type="match status" value="1"/>
</dbReference>
<keyword evidence="8" id="KW-0479">Metal-binding</keyword>
<dbReference type="InterPro" id="IPR038680">
    <property type="entry name" value="PAW_sf"/>
</dbReference>
<dbReference type="Pfam" id="PF00085">
    <property type="entry name" value="Thioredoxin"/>
    <property type="match status" value="1"/>
</dbReference>
<dbReference type="Gene3D" id="2.20.25.10">
    <property type="match status" value="1"/>
</dbReference>
<evidence type="ECO:0000313" key="16">
    <source>
        <dbReference type="Proteomes" id="UP000659654"/>
    </source>
</evidence>
<feature type="domain" description="Thioredoxin" evidence="13">
    <location>
        <begin position="1"/>
        <end position="108"/>
    </location>
</feature>
<evidence type="ECO:0000256" key="7">
    <source>
        <dbReference type="ARBA" id="ARBA00022490"/>
    </source>
</evidence>
<dbReference type="InterPro" id="IPR006588">
    <property type="entry name" value="Peptide_N_glycanase_PAW_dom"/>
</dbReference>
<dbReference type="SUPFAM" id="SSF52833">
    <property type="entry name" value="Thioredoxin-like"/>
    <property type="match status" value="1"/>
</dbReference>
<dbReference type="CDD" id="cd02947">
    <property type="entry name" value="TRX_family"/>
    <property type="match status" value="1"/>
</dbReference>
<dbReference type="EMBL" id="CAJFCV020000001">
    <property type="protein sequence ID" value="CAG9083733.1"/>
    <property type="molecule type" value="Genomic_DNA"/>
</dbReference>
<dbReference type="Proteomes" id="UP000582659">
    <property type="component" value="Unassembled WGS sequence"/>
</dbReference>
<evidence type="ECO:0000256" key="3">
    <source>
        <dbReference type="ARBA" id="ARBA00004496"/>
    </source>
</evidence>
<dbReference type="InterPro" id="IPR008979">
    <property type="entry name" value="Galactose-bd-like_sf"/>
</dbReference>
<comment type="cofactor">
    <cofactor evidence="2">
        <name>Zn(2+)</name>
        <dbReference type="ChEBI" id="CHEBI:29105"/>
    </cofactor>
</comment>